<feature type="domain" description="Orn/DAP/Arg decarboxylase 2 N-terminal" evidence="5">
    <location>
        <begin position="103"/>
        <end position="169"/>
    </location>
</feature>
<dbReference type="InterPro" id="IPR009006">
    <property type="entry name" value="Ala_racemase/Decarboxylase_C"/>
</dbReference>
<keyword evidence="2" id="KW-0663">Pyridoxal phosphate</keyword>
<evidence type="ECO:0008006" key="8">
    <source>
        <dbReference type="Google" id="ProtNLM"/>
    </source>
</evidence>
<dbReference type="GO" id="GO:0008836">
    <property type="term" value="F:diaminopimelate decarboxylase activity"/>
    <property type="evidence" value="ECO:0007669"/>
    <property type="project" value="TreeGrafter"/>
</dbReference>
<dbReference type="AlphaFoldDB" id="A0AAW1Y0K2"/>
<reference evidence="6 7" key="1">
    <citation type="journal article" date="2023" name="G3 (Bethesda)">
        <title>A chromosome-length genome assembly and annotation of blackberry (Rubus argutus, cv. 'Hillquist').</title>
        <authorList>
            <person name="Bruna T."/>
            <person name="Aryal R."/>
            <person name="Dudchenko O."/>
            <person name="Sargent D.J."/>
            <person name="Mead D."/>
            <person name="Buti M."/>
            <person name="Cavallini A."/>
            <person name="Hytonen T."/>
            <person name="Andres J."/>
            <person name="Pham M."/>
            <person name="Weisz D."/>
            <person name="Mascagni F."/>
            <person name="Usai G."/>
            <person name="Natali L."/>
            <person name="Bassil N."/>
            <person name="Fernandez G.E."/>
            <person name="Lomsadze A."/>
            <person name="Armour M."/>
            <person name="Olukolu B."/>
            <person name="Poorten T."/>
            <person name="Britton C."/>
            <person name="Davik J."/>
            <person name="Ashrafi H."/>
            <person name="Aiden E.L."/>
            <person name="Borodovsky M."/>
            <person name="Worthington M."/>
        </authorList>
    </citation>
    <scope>NUCLEOTIDE SEQUENCE [LARGE SCALE GENOMIC DNA]</scope>
    <source>
        <strain evidence="6">PI 553951</strain>
    </source>
</reference>
<dbReference type="SUPFAM" id="SSF51419">
    <property type="entry name" value="PLP-binding barrel"/>
    <property type="match status" value="1"/>
</dbReference>
<dbReference type="InterPro" id="IPR022643">
    <property type="entry name" value="De-COase2_C"/>
</dbReference>
<evidence type="ECO:0000256" key="3">
    <source>
        <dbReference type="ARBA" id="ARBA00023239"/>
    </source>
</evidence>
<organism evidence="6 7">
    <name type="scientific">Rubus argutus</name>
    <name type="common">Southern blackberry</name>
    <dbReference type="NCBI Taxonomy" id="59490"/>
    <lineage>
        <taxon>Eukaryota</taxon>
        <taxon>Viridiplantae</taxon>
        <taxon>Streptophyta</taxon>
        <taxon>Embryophyta</taxon>
        <taxon>Tracheophyta</taxon>
        <taxon>Spermatophyta</taxon>
        <taxon>Magnoliopsida</taxon>
        <taxon>eudicotyledons</taxon>
        <taxon>Gunneridae</taxon>
        <taxon>Pentapetalae</taxon>
        <taxon>rosids</taxon>
        <taxon>fabids</taxon>
        <taxon>Rosales</taxon>
        <taxon>Rosaceae</taxon>
        <taxon>Rosoideae</taxon>
        <taxon>Rosoideae incertae sedis</taxon>
        <taxon>Rubus</taxon>
    </lineage>
</organism>
<accession>A0AAW1Y0K2</accession>
<evidence type="ECO:0000259" key="4">
    <source>
        <dbReference type="Pfam" id="PF00278"/>
    </source>
</evidence>
<dbReference type="GO" id="GO:0009507">
    <property type="term" value="C:chloroplast"/>
    <property type="evidence" value="ECO:0007669"/>
    <property type="project" value="TreeGrafter"/>
</dbReference>
<dbReference type="Proteomes" id="UP001457282">
    <property type="component" value="Unassembled WGS sequence"/>
</dbReference>
<dbReference type="Gene3D" id="3.20.20.10">
    <property type="entry name" value="Alanine racemase"/>
    <property type="match status" value="1"/>
</dbReference>
<protein>
    <recommendedName>
        <fullName evidence="8">Diaminopimelate decarboxylase</fullName>
    </recommendedName>
</protein>
<keyword evidence="7" id="KW-1185">Reference proteome</keyword>
<comment type="cofactor">
    <cofactor evidence="1">
        <name>pyridoxal 5'-phosphate</name>
        <dbReference type="ChEBI" id="CHEBI:597326"/>
    </cofactor>
</comment>
<evidence type="ECO:0000256" key="1">
    <source>
        <dbReference type="ARBA" id="ARBA00001933"/>
    </source>
</evidence>
<name>A0AAW1Y0K2_RUBAR</name>
<dbReference type="PANTHER" id="PTHR43727:SF2">
    <property type="entry name" value="GROUP IV DECARBOXYLASE"/>
    <property type="match status" value="1"/>
</dbReference>
<proteinExistence type="predicted"/>
<dbReference type="EMBL" id="JBEDUW010000002">
    <property type="protein sequence ID" value="KAK9942552.1"/>
    <property type="molecule type" value="Genomic_DNA"/>
</dbReference>
<dbReference type="PROSITE" id="PS00878">
    <property type="entry name" value="ODR_DC_2_1"/>
    <property type="match status" value="1"/>
</dbReference>
<feature type="domain" description="Orn/DAP/Arg decarboxylase 2 C-terminal" evidence="4">
    <location>
        <begin position="97"/>
        <end position="343"/>
    </location>
</feature>
<dbReference type="InterPro" id="IPR029066">
    <property type="entry name" value="PLP-binding_barrel"/>
</dbReference>
<sequence>MAAAQLTFHPPSSFSKPLNHSLTRNPFSHNLILPFRPSLKPLVLKAVLSQNPSKSLTQDPQTLPFKHCFTKSSDGFLYCEGLKVQDVMDSVEKRPFYLYSKPQITRNVEAYKEALEGLRSVIGYAIKANNNYKILEHLRGLGCGAVLVSGNELRLALRAGFDPTRCISMGTENCWMTWFWLPKKVFLSMWIIHRFILMFPLETRIPNLVLEMRSCNGFLDEVKKHSDELKTCWGPLSSWIHHYEGGYISGCCSSYDYYHSGAVLPTPKDLINTVREVVLSRDLNLIIEPGRSLIANSCCLVNRVTGVKTNGTKNFIVIDGSMAELIRPSLYDAYQHIELVSPAPRKGRELPTPQKGAGLVVHDAGAYCMSMASTYNLKMRPPEYWVEEDGSVSKIRHAETFEDHMRFLRVFDCRSLPRLYRISPHHHDLLCRSQSKLCATELKPDPKVHDDFNSLDLPLSLPYS</sequence>
<gene>
    <name evidence="6" type="ORF">M0R45_008210</name>
</gene>
<dbReference type="Pfam" id="PF00278">
    <property type="entry name" value="Orn_DAP_Arg_deC"/>
    <property type="match status" value="1"/>
</dbReference>
<dbReference type="PANTHER" id="PTHR43727">
    <property type="entry name" value="DIAMINOPIMELATE DECARBOXYLASE"/>
    <property type="match status" value="1"/>
</dbReference>
<dbReference type="Pfam" id="PF02784">
    <property type="entry name" value="Orn_Arg_deC_N"/>
    <property type="match status" value="1"/>
</dbReference>
<evidence type="ECO:0000256" key="2">
    <source>
        <dbReference type="ARBA" id="ARBA00022898"/>
    </source>
</evidence>
<dbReference type="InterPro" id="IPR022653">
    <property type="entry name" value="De-COase2_pyr-phos_BS"/>
</dbReference>
<keyword evidence="3" id="KW-0456">Lyase</keyword>
<evidence type="ECO:0000259" key="5">
    <source>
        <dbReference type="Pfam" id="PF02784"/>
    </source>
</evidence>
<comment type="caution">
    <text evidence="6">The sequence shown here is derived from an EMBL/GenBank/DDBJ whole genome shotgun (WGS) entry which is preliminary data.</text>
</comment>
<evidence type="ECO:0000313" key="6">
    <source>
        <dbReference type="EMBL" id="KAK9942552.1"/>
    </source>
</evidence>
<dbReference type="InterPro" id="IPR022644">
    <property type="entry name" value="De-COase2_N"/>
</dbReference>
<dbReference type="SUPFAM" id="SSF50621">
    <property type="entry name" value="Alanine racemase C-terminal domain-like"/>
    <property type="match status" value="1"/>
</dbReference>
<evidence type="ECO:0000313" key="7">
    <source>
        <dbReference type="Proteomes" id="UP001457282"/>
    </source>
</evidence>
<dbReference type="Gene3D" id="2.40.37.10">
    <property type="entry name" value="Lyase, Ornithine Decarboxylase, Chain A, domain 1"/>
    <property type="match status" value="2"/>
</dbReference>
<dbReference type="GO" id="GO:0009089">
    <property type="term" value="P:lysine biosynthetic process via diaminopimelate"/>
    <property type="evidence" value="ECO:0007669"/>
    <property type="project" value="TreeGrafter"/>
</dbReference>